<evidence type="ECO:0000256" key="4">
    <source>
        <dbReference type="ARBA" id="ARBA00022989"/>
    </source>
</evidence>
<gene>
    <name evidence="7" type="ORF">J2Z31_001172</name>
</gene>
<keyword evidence="4 6" id="KW-1133">Transmembrane helix</keyword>
<dbReference type="Pfam" id="PF09678">
    <property type="entry name" value="Caa3_CtaG"/>
    <property type="match status" value="1"/>
</dbReference>
<proteinExistence type="predicted"/>
<accession>A0ABS4QVL4</accession>
<organism evidence="7 8">
    <name type="scientific">Sinorhizobium kostiense</name>
    <dbReference type="NCBI Taxonomy" id="76747"/>
    <lineage>
        <taxon>Bacteria</taxon>
        <taxon>Pseudomonadati</taxon>
        <taxon>Pseudomonadota</taxon>
        <taxon>Alphaproteobacteria</taxon>
        <taxon>Hyphomicrobiales</taxon>
        <taxon>Rhizobiaceae</taxon>
        <taxon>Sinorhizobium/Ensifer group</taxon>
        <taxon>Sinorhizobium</taxon>
    </lineage>
</organism>
<evidence type="ECO:0000256" key="3">
    <source>
        <dbReference type="ARBA" id="ARBA00022692"/>
    </source>
</evidence>
<dbReference type="InterPro" id="IPR019108">
    <property type="entry name" value="Caa3_assmbl_CtaG-rel"/>
</dbReference>
<reference evidence="7 8" key="1">
    <citation type="submission" date="2021-03" db="EMBL/GenBank/DDBJ databases">
        <title>Genomic Encyclopedia of Type Strains, Phase IV (KMG-IV): sequencing the most valuable type-strain genomes for metagenomic binning, comparative biology and taxonomic classification.</title>
        <authorList>
            <person name="Goeker M."/>
        </authorList>
    </citation>
    <scope>NUCLEOTIDE SEQUENCE [LARGE SCALE GENOMIC DNA]</scope>
    <source>
        <strain evidence="7 8">DSM 13372</strain>
    </source>
</reference>
<feature type="transmembrane region" description="Helical" evidence="6">
    <location>
        <begin position="69"/>
        <end position="89"/>
    </location>
</feature>
<keyword evidence="5 6" id="KW-0472">Membrane</keyword>
<dbReference type="RefSeq" id="WP_209600893.1">
    <property type="nucleotide sequence ID" value="NZ_JAGILA010000001.1"/>
</dbReference>
<protein>
    <submittedName>
        <fullName evidence="7">Membrane protein</fullName>
    </submittedName>
</protein>
<evidence type="ECO:0000256" key="2">
    <source>
        <dbReference type="ARBA" id="ARBA00022475"/>
    </source>
</evidence>
<evidence type="ECO:0000256" key="5">
    <source>
        <dbReference type="ARBA" id="ARBA00023136"/>
    </source>
</evidence>
<keyword evidence="8" id="KW-1185">Reference proteome</keyword>
<evidence type="ECO:0000313" key="8">
    <source>
        <dbReference type="Proteomes" id="UP000730739"/>
    </source>
</evidence>
<evidence type="ECO:0000256" key="1">
    <source>
        <dbReference type="ARBA" id="ARBA00004651"/>
    </source>
</evidence>
<feature type="transmembrane region" description="Helical" evidence="6">
    <location>
        <begin position="150"/>
        <end position="176"/>
    </location>
</feature>
<feature type="transmembrane region" description="Helical" evidence="6">
    <location>
        <begin position="38"/>
        <end position="57"/>
    </location>
</feature>
<keyword evidence="3 6" id="KW-0812">Transmembrane</keyword>
<comment type="subcellular location">
    <subcellularLocation>
        <location evidence="1">Cell membrane</location>
        <topology evidence="1">Multi-pass membrane protein</topology>
    </subcellularLocation>
</comment>
<evidence type="ECO:0000256" key="6">
    <source>
        <dbReference type="SAM" id="Phobius"/>
    </source>
</evidence>
<sequence>MGPLASHMVMHILLMNLLAPAAALFLCALHERRREPSAIALALATVAQLAGLWIWHAPPILGRAFASDLLLLLMHGTLLLSALLFWWLLLRFQGNHFWKPVLALLVTSKFYCLLAVLFVFAPRALYGQFAGHHTALEAPALTASLADQQLAGLIMLAACPATYVLAGIAMAARWLFAMESIPVDKSNTDAEAWS</sequence>
<keyword evidence="2" id="KW-1003">Cell membrane</keyword>
<feature type="transmembrane region" description="Helical" evidence="6">
    <location>
        <begin position="101"/>
        <end position="121"/>
    </location>
</feature>
<evidence type="ECO:0000313" key="7">
    <source>
        <dbReference type="EMBL" id="MBP2234682.1"/>
    </source>
</evidence>
<name>A0ABS4QVL4_9HYPH</name>
<dbReference type="Proteomes" id="UP000730739">
    <property type="component" value="Unassembled WGS sequence"/>
</dbReference>
<dbReference type="EMBL" id="JAGILA010000001">
    <property type="protein sequence ID" value="MBP2234682.1"/>
    <property type="molecule type" value="Genomic_DNA"/>
</dbReference>
<feature type="transmembrane region" description="Helical" evidence="6">
    <location>
        <begin position="6"/>
        <end position="26"/>
    </location>
</feature>
<comment type="caution">
    <text evidence="7">The sequence shown here is derived from an EMBL/GenBank/DDBJ whole genome shotgun (WGS) entry which is preliminary data.</text>
</comment>